<protein>
    <submittedName>
        <fullName evidence="1">Uncharacterized protein</fullName>
    </submittedName>
</protein>
<name>A0A0V8J2F8_9BACL</name>
<dbReference type="PROSITE" id="PS51257">
    <property type="entry name" value="PROKAR_LIPOPROTEIN"/>
    <property type="match status" value="1"/>
</dbReference>
<sequence length="334" mass="36468">MLKNMGLNADYISKVVVSLSLALMFSFGCLLPVKNVSAATPPPSAQSYYMDTVDTATLYDMGYQKGRADYKKAGTQKSMVILDFGGQPSPTSLSLFGMPDATLTQVGAAVEAYSRGYWKGTASDSLSTVHLIVGTNNSFTVTYEGGQNFANMIDDINSHNNTNSYADQVEVDGGNDMEPGYDPVSTTTEWVKGYDSVNSYSLYNYGSADGCFHTNVNSGTTNYSCNNGWTYKDIQYISWGAGPAWPLPEIYDNSGDMAEQWQNIAKYSAVTAAKPMQFSASLTQYGACTNTGCHSELDNTPDEGWNQLYNELYSDSKTKAATNYPMLSTDIRWH</sequence>
<reference evidence="1 2" key="1">
    <citation type="journal article" date="2014" name="Antonie Van Leeuwenhoek">
        <title>Fictibacillus enclensis sp. nov., isolated from marine sediment.</title>
        <authorList>
            <person name="Dastager S.G."/>
            <person name="Mawlankar R."/>
            <person name="Srinivasan K."/>
            <person name="Tang S.K."/>
            <person name="Lee J.C."/>
            <person name="Ramana V.V."/>
            <person name="Shouche Y.S."/>
        </authorList>
    </citation>
    <scope>NUCLEOTIDE SEQUENCE [LARGE SCALE GENOMIC DNA]</scope>
    <source>
        <strain evidence="1 2">NIO-1003</strain>
    </source>
</reference>
<gene>
    <name evidence="1" type="ORF">AS030_18490</name>
</gene>
<proteinExistence type="predicted"/>
<organism evidence="1 2">
    <name type="scientific">Fictibacillus enclensis</name>
    <dbReference type="NCBI Taxonomy" id="1017270"/>
    <lineage>
        <taxon>Bacteria</taxon>
        <taxon>Bacillati</taxon>
        <taxon>Bacillota</taxon>
        <taxon>Bacilli</taxon>
        <taxon>Bacillales</taxon>
        <taxon>Fictibacillaceae</taxon>
        <taxon>Fictibacillus</taxon>
    </lineage>
</organism>
<dbReference type="OrthoDB" id="2957541at2"/>
<evidence type="ECO:0000313" key="1">
    <source>
        <dbReference type="EMBL" id="KSU80944.1"/>
    </source>
</evidence>
<dbReference type="RefSeq" id="WP_061974431.1">
    <property type="nucleotide sequence ID" value="NZ_FMAV01000004.1"/>
</dbReference>
<evidence type="ECO:0000313" key="2">
    <source>
        <dbReference type="Proteomes" id="UP000054099"/>
    </source>
</evidence>
<comment type="caution">
    <text evidence="1">The sequence shown here is derived from an EMBL/GenBank/DDBJ whole genome shotgun (WGS) entry which is preliminary data.</text>
</comment>
<dbReference type="EMBL" id="LNQN01000006">
    <property type="protein sequence ID" value="KSU80944.1"/>
    <property type="molecule type" value="Genomic_DNA"/>
</dbReference>
<accession>A0A0V8J2F8</accession>
<dbReference type="Proteomes" id="UP000054099">
    <property type="component" value="Unassembled WGS sequence"/>
</dbReference>
<keyword evidence="2" id="KW-1185">Reference proteome</keyword>
<dbReference type="AlphaFoldDB" id="A0A0V8J2F8"/>